<proteinExistence type="predicted"/>
<feature type="compositionally biased region" description="Basic and acidic residues" evidence="1">
    <location>
        <begin position="129"/>
        <end position="150"/>
    </location>
</feature>
<organism evidence="2 3">
    <name type="scientific">Riccia sorocarpa</name>
    <dbReference type="NCBI Taxonomy" id="122646"/>
    <lineage>
        <taxon>Eukaryota</taxon>
        <taxon>Viridiplantae</taxon>
        <taxon>Streptophyta</taxon>
        <taxon>Embryophyta</taxon>
        <taxon>Marchantiophyta</taxon>
        <taxon>Marchantiopsida</taxon>
        <taxon>Marchantiidae</taxon>
        <taxon>Marchantiales</taxon>
        <taxon>Ricciaceae</taxon>
        <taxon>Riccia</taxon>
    </lineage>
</organism>
<evidence type="ECO:0000313" key="3">
    <source>
        <dbReference type="Proteomes" id="UP001633002"/>
    </source>
</evidence>
<keyword evidence="3" id="KW-1185">Reference proteome</keyword>
<evidence type="ECO:0000256" key="1">
    <source>
        <dbReference type="SAM" id="MobiDB-lite"/>
    </source>
</evidence>
<dbReference type="AlphaFoldDB" id="A0ABD3H6L4"/>
<comment type="caution">
    <text evidence="2">The sequence shown here is derived from an EMBL/GenBank/DDBJ whole genome shotgun (WGS) entry which is preliminary data.</text>
</comment>
<protein>
    <submittedName>
        <fullName evidence="2">Uncharacterized protein</fullName>
    </submittedName>
</protein>
<feature type="region of interest" description="Disordered" evidence="1">
    <location>
        <begin position="121"/>
        <end position="150"/>
    </location>
</feature>
<name>A0ABD3H6L4_9MARC</name>
<dbReference type="Proteomes" id="UP001633002">
    <property type="component" value="Unassembled WGS sequence"/>
</dbReference>
<reference evidence="2 3" key="1">
    <citation type="submission" date="2024-09" db="EMBL/GenBank/DDBJ databases">
        <title>Chromosome-scale assembly of Riccia sorocarpa.</title>
        <authorList>
            <person name="Paukszto L."/>
        </authorList>
    </citation>
    <scope>NUCLEOTIDE SEQUENCE [LARGE SCALE GENOMIC DNA]</scope>
    <source>
        <strain evidence="2">LP-2024</strain>
        <tissue evidence="2">Aerial parts of the thallus</tissue>
    </source>
</reference>
<sequence>MRRIPVKTTYKVQEPYPEQLTLTQLIDISQPPKEFKLTEVCWWIGRIGIVPQQWLVELVDWFLPKLEYVTVRRLERGKQDIVYASQQRKKEETWEYIVFVKWYLTDTRVIASKFIKQKLSRQKNNSDTSRQKNQRDRSKMRTRNESTEKK</sequence>
<gene>
    <name evidence="2" type="ORF">R1sor_003758</name>
</gene>
<evidence type="ECO:0000313" key="2">
    <source>
        <dbReference type="EMBL" id="KAL3685736.1"/>
    </source>
</evidence>
<accession>A0ABD3H6L4</accession>
<dbReference type="EMBL" id="JBJQOH010000006">
    <property type="protein sequence ID" value="KAL3685736.1"/>
    <property type="molecule type" value="Genomic_DNA"/>
</dbReference>